<gene>
    <name evidence="2" type="ORF">GOAMR_20_01680</name>
</gene>
<dbReference type="EMBL" id="BAED01000020">
    <property type="protein sequence ID" value="GAB04620.1"/>
    <property type="molecule type" value="Genomic_DNA"/>
</dbReference>
<keyword evidence="1" id="KW-0732">Signal</keyword>
<dbReference type="eggNOG" id="ENOG502ZAQK">
    <property type="taxonomic scope" value="Bacteria"/>
</dbReference>
<comment type="caution">
    <text evidence="2">The sequence shown here is derived from an EMBL/GenBank/DDBJ whole genome shotgun (WGS) entry which is preliminary data.</text>
</comment>
<dbReference type="Proteomes" id="UP000006023">
    <property type="component" value="Unassembled WGS sequence"/>
</dbReference>
<evidence type="ECO:0000313" key="2">
    <source>
        <dbReference type="EMBL" id="GAB04620.1"/>
    </source>
</evidence>
<name>G7GLZ5_9ACTN</name>
<feature type="chain" id="PRO_5003494945" evidence="1">
    <location>
        <begin position="30"/>
        <end position="535"/>
    </location>
</feature>
<protein>
    <submittedName>
        <fullName evidence="2">Uncharacterized protein</fullName>
    </submittedName>
</protein>
<accession>G7GLZ5</accession>
<keyword evidence="3" id="KW-1185">Reference proteome</keyword>
<proteinExistence type="predicted"/>
<evidence type="ECO:0000313" key="3">
    <source>
        <dbReference type="Proteomes" id="UP000006023"/>
    </source>
</evidence>
<dbReference type="AlphaFoldDB" id="G7GLZ5"/>
<evidence type="ECO:0000256" key="1">
    <source>
        <dbReference type="SAM" id="SignalP"/>
    </source>
</evidence>
<reference evidence="2 3" key="1">
    <citation type="submission" date="2011-11" db="EMBL/GenBank/DDBJ databases">
        <title>Whole genome shotgun sequence of Gordonia amarae NBRC 15530.</title>
        <authorList>
            <person name="Takarada H."/>
            <person name="Hosoyama A."/>
            <person name="Tsuchikane K."/>
            <person name="Katsumata H."/>
            <person name="Yamazaki S."/>
            <person name="Fujita N."/>
        </authorList>
    </citation>
    <scope>NUCLEOTIDE SEQUENCE [LARGE SCALE GENOMIC DNA]</scope>
    <source>
        <strain evidence="2 3">NBRC 15530</strain>
    </source>
</reference>
<feature type="signal peptide" evidence="1">
    <location>
        <begin position="1"/>
        <end position="29"/>
    </location>
</feature>
<sequence>MKRSMTRSLAGLASAMAVAIAGAGVPAHAAPGSSAPTSQPLSCVPLLSTFQVVLPLPGLFLPLPSIKGLSEFRDLPAARHVQGLPTRVDYRDSNQGFNSYAEFALRSGSIYTRPRDSGDSWRKVTTPGCLDRRVVAISVDSNMLVALDRNGWIYSMDNVLSGPLLWNWTRLFGSPIWFWPGVQVPGQGRARHKWAISHRMSTSFVDARGFTHPTTAGLVQLISLTGGGTRIVYQDPWLPADHSYEIGGPLGGRFVSESVSSSGSVTFVMNKYGDMYTRKYDLDLAGSNEIPGRYTWQLQRRDKPSAPDQLQERFNPAFAAISLPAQEWQHVPKIPGEVTSRISISVSGPRMEDRELRVEGRKNGRTGFWHKGLSETSWRFTDTGGALADPILTDANPAVDQSRSTLVAPTGITFAGRLPGGWRARTDDFDWAQTSHTVTLTGPSGTTYRVTMHTTDGLRLIPRGPGLDNNPRTLAGALDVRSAQPDRSPELAGFVRTTLSGRQIFEISVQLTRSRLTVSPAGLLTRPLGTWTRSR</sequence>
<organism evidence="2 3">
    <name type="scientific">Gordonia amarae NBRC 15530</name>
    <dbReference type="NCBI Taxonomy" id="1075090"/>
    <lineage>
        <taxon>Bacteria</taxon>
        <taxon>Bacillati</taxon>
        <taxon>Actinomycetota</taxon>
        <taxon>Actinomycetes</taxon>
        <taxon>Mycobacteriales</taxon>
        <taxon>Gordoniaceae</taxon>
        <taxon>Gordonia</taxon>
    </lineage>
</organism>
<dbReference type="RefSeq" id="WP_005184074.1">
    <property type="nucleotide sequence ID" value="NZ_BAED01000020.1"/>
</dbReference>